<sequence>MTQHYFLKTAAIFTFSSLAIAFGALIYFGYQDYTHPKHVYGRWIELGVPSYQTEILVLNSDGVFRNQRLIATKFDFDGKQVTIETGDGSSIYKIAGTHNSPRLKRIAPDYMTQSFIKEGYEGTVKSHSAGSTTSRRNALAEHFGNK</sequence>
<feature type="transmembrane region" description="Helical" evidence="2">
    <location>
        <begin position="6"/>
        <end position="28"/>
    </location>
</feature>
<organism evidence="3 4">
    <name type="scientific">Vibrio caribbeanicus ATCC BAA-2122</name>
    <dbReference type="NCBI Taxonomy" id="796620"/>
    <lineage>
        <taxon>Bacteria</taxon>
        <taxon>Pseudomonadati</taxon>
        <taxon>Pseudomonadota</taxon>
        <taxon>Gammaproteobacteria</taxon>
        <taxon>Vibrionales</taxon>
        <taxon>Vibrionaceae</taxon>
        <taxon>Vibrio</taxon>
    </lineage>
</organism>
<keyword evidence="2" id="KW-1133">Transmembrane helix</keyword>
<dbReference type="eggNOG" id="ENOG5031N6J">
    <property type="taxonomic scope" value="Bacteria"/>
</dbReference>
<dbReference type="AlphaFoldDB" id="E3BJI5"/>
<dbReference type="STRING" id="796620.VIBC2010_07289"/>
<proteinExistence type="predicted"/>
<evidence type="ECO:0000313" key="4">
    <source>
        <dbReference type="Proteomes" id="UP000002943"/>
    </source>
</evidence>
<keyword evidence="2" id="KW-0812">Transmembrane</keyword>
<dbReference type="OrthoDB" id="5904443at2"/>
<evidence type="ECO:0008006" key="5">
    <source>
        <dbReference type="Google" id="ProtNLM"/>
    </source>
</evidence>
<dbReference type="EMBL" id="AEIU01000069">
    <property type="protein sequence ID" value="EFP96754.1"/>
    <property type="molecule type" value="Genomic_DNA"/>
</dbReference>
<reference evidence="3 4" key="1">
    <citation type="journal article" date="2012" name="Int. J. Syst. Evol. Microbiol.">
        <title>Vibrio caribbeanicus sp. nov., isolated from the marine sponge Scleritoderma cyanea.</title>
        <authorList>
            <person name="Hoffmann M."/>
            <person name="Monday S.R."/>
            <person name="Allard M.W."/>
            <person name="Strain E.A."/>
            <person name="Whittaker P."/>
            <person name="Naum M."/>
            <person name="McCarthy P.J."/>
            <person name="Lopez J.V."/>
            <person name="Fischer M."/>
            <person name="Brown E.W."/>
        </authorList>
    </citation>
    <scope>NUCLEOTIDE SEQUENCE [LARGE SCALE GENOMIC DNA]</scope>
    <source>
        <strain evidence="3 4">ATCC BAA-2122</strain>
    </source>
</reference>
<keyword evidence="2" id="KW-0472">Membrane</keyword>
<gene>
    <name evidence="3" type="ORF">VIBC2010_07289</name>
</gene>
<evidence type="ECO:0000256" key="2">
    <source>
        <dbReference type="SAM" id="Phobius"/>
    </source>
</evidence>
<comment type="caution">
    <text evidence="3">The sequence shown here is derived from an EMBL/GenBank/DDBJ whole genome shotgun (WGS) entry which is preliminary data.</text>
</comment>
<feature type="compositionally biased region" description="Polar residues" evidence="1">
    <location>
        <begin position="126"/>
        <end position="136"/>
    </location>
</feature>
<dbReference type="Pfam" id="PF11012">
    <property type="entry name" value="DUF2850"/>
    <property type="match status" value="1"/>
</dbReference>
<dbReference type="InterPro" id="IPR021271">
    <property type="entry name" value="DUF2850"/>
</dbReference>
<feature type="region of interest" description="Disordered" evidence="1">
    <location>
        <begin position="126"/>
        <end position="146"/>
    </location>
</feature>
<name>E3BJI5_9VIBR</name>
<protein>
    <recommendedName>
        <fullName evidence="5">DUF2850 domain-containing protein</fullName>
    </recommendedName>
</protein>
<evidence type="ECO:0000313" key="3">
    <source>
        <dbReference type="EMBL" id="EFP96754.1"/>
    </source>
</evidence>
<evidence type="ECO:0000256" key="1">
    <source>
        <dbReference type="SAM" id="MobiDB-lite"/>
    </source>
</evidence>
<keyword evidence="4" id="KW-1185">Reference proteome</keyword>
<dbReference type="RefSeq" id="WP_009601186.1">
    <property type="nucleotide sequence ID" value="NZ_AEIU01000069.1"/>
</dbReference>
<accession>E3BJI5</accession>
<dbReference type="Proteomes" id="UP000002943">
    <property type="component" value="Unassembled WGS sequence"/>
</dbReference>